<dbReference type="Pfam" id="PF01494">
    <property type="entry name" value="FAD_binding_3"/>
    <property type="match status" value="1"/>
</dbReference>
<evidence type="ECO:0000259" key="6">
    <source>
        <dbReference type="Pfam" id="PF01494"/>
    </source>
</evidence>
<evidence type="ECO:0000256" key="5">
    <source>
        <dbReference type="SAM" id="Phobius"/>
    </source>
</evidence>
<comment type="cofactor">
    <cofactor evidence="1">
        <name>FAD</name>
        <dbReference type="ChEBI" id="CHEBI:57692"/>
    </cofactor>
</comment>
<feature type="transmembrane region" description="Helical" evidence="5">
    <location>
        <begin position="37"/>
        <end position="58"/>
    </location>
</feature>
<name>A0A5N6GVN6_ASPFL</name>
<gene>
    <name evidence="7" type="ORF">BDV35DRAFT_394774</name>
</gene>
<reference evidence="7" key="1">
    <citation type="submission" date="2019-04" db="EMBL/GenBank/DDBJ databases">
        <title>Friends and foes A comparative genomics study of 23 Aspergillus species from section Flavi.</title>
        <authorList>
            <consortium name="DOE Joint Genome Institute"/>
            <person name="Kjaerbolling I."/>
            <person name="Vesth T."/>
            <person name="Frisvad J.C."/>
            <person name="Nybo J.L."/>
            <person name="Theobald S."/>
            <person name="Kildgaard S."/>
            <person name="Isbrandt T."/>
            <person name="Kuo A."/>
            <person name="Sato A."/>
            <person name="Lyhne E.K."/>
            <person name="Kogle M.E."/>
            <person name="Wiebenga A."/>
            <person name="Kun R.S."/>
            <person name="Lubbers R.J."/>
            <person name="Makela M.R."/>
            <person name="Barry K."/>
            <person name="Chovatia M."/>
            <person name="Clum A."/>
            <person name="Daum C."/>
            <person name="Haridas S."/>
            <person name="He G."/>
            <person name="LaButti K."/>
            <person name="Lipzen A."/>
            <person name="Mondo S."/>
            <person name="Riley R."/>
            <person name="Salamov A."/>
            <person name="Simmons B.A."/>
            <person name="Magnuson J.K."/>
            <person name="Henrissat B."/>
            <person name="Mortensen U.H."/>
            <person name="Larsen T.O."/>
            <person name="Devries R.P."/>
            <person name="Grigoriev I.V."/>
            <person name="Machida M."/>
            <person name="Baker S.E."/>
            <person name="Andersen M.R."/>
        </authorList>
    </citation>
    <scope>NUCLEOTIDE SEQUENCE [LARGE SCALE GENOMIC DNA]</scope>
    <source>
        <strain evidence="7">CBS 121.62</strain>
    </source>
</reference>
<dbReference type="AlphaFoldDB" id="A0A5N6GVN6"/>
<dbReference type="InterPro" id="IPR036188">
    <property type="entry name" value="FAD/NAD-bd_sf"/>
</dbReference>
<evidence type="ECO:0000256" key="1">
    <source>
        <dbReference type="ARBA" id="ARBA00001974"/>
    </source>
</evidence>
<accession>A0A5N6GVN6</accession>
<dbReference type="InterPro" id="IPR002938">
    <property type="entry name" value="FAD-bd"/>
</dbReference>
<keyword evidence="5" id="KW-1133">Transmembrane helix</keyword>
<organism evidence="7">
    <name type="scientific">Aspergillus flavus</name>
    <dbReference type="NCBI Taxonomy" id="5059"/>
    <lineage>
        <taxon>Eukaryota</taxon>
        <taxon>Fungi</taxon>
        <taxon>Dikarya</taxon>
        <taxon>Ascomycota</taxon>
        <taxon>Pezizomycotina</taxon>
        <taxon>Eurotiomycetes</taxon>
        <taxon>Eurotiomycetidae</taxon>
        <taxon>Eurotiales</taxon>
        <taxon>Aspergillaceae</taxon>
        <taxon>Aspergillus</taxon>
        <taxon>Aspergillus subgen. Circumdati</taxon>
    </lineage>
</organism>
<keyword evidence="2" id="KW-0285">Flavoprotein</keyword>
<evidence type="ECO:0000256" key="2">
    <source>
        <dbReference type="ARBA" id="ARBA00022630"/>
    </source>
</evidence>
<keyword evidence="5" id="KW-0812">Transmembrane</keyword>
<evidence type="ECO:0000256" key="3">
    <source>
        <dbReference type="ARBA" id="ARBA00022827"/>
    </source>
</evidence>
<dbReference type="InterPro" id="IPR050641">
    <property type="entry name" value="RIFMO-like"/>
</dbReference>
<dbReference type="Gene3D" id="3.50.50.60">
    <property type="entry name" value="FAD/NAD(P)-binding domain"/>
    <property type="match status" value="1"/>
</dbReference>
<dbReference type="PRINTS" id="PR00420">
    <property type="entry name" value="RNGMNOXGNASE"/>
</dbReference>
<evidence type="ECO:0000313" key="7">
    <source>
        <dbReference type="EMBL" id="KAB8244513.1"/>
    </source>
</evidence>
<evidence type="ECO:0000256" key="4">
    <source>
        <dbReference type="ARBA" id="ARBA00023002"/>
    </source>
</evidence>
<dbReference type="Gene3D" id="3.30.9.10">
    <property type="entry name" value="D-Amino Acid Oxidase, subunit A, domain 2"/>
    <property type="match status" value="1"/>
</dbReference>
<dbReference type="PANTHER" id="PTHR43004:SF19">
    <property type="entry name" value="BINDING MONOOXYGENASE, PUTATIVE (JCVI)-RELATED"/>
    <property type="match status" value="1"/>
</dbReference>
<sequence length="423" mass="47655">MSDLTHKDETVLRGSQHTEFRFGEFDHQKIPLEKNEWPVIMIISSMVGMTLSLLLGYYGQLGLDGEMEIESASDFDLDAGILIVDKLIGGEVLARMQEADPARTAKITPCKRLWLTQNMFEPLLRRGAHRFGTRVVHYEEQEDGVIVYLVACDGNRSATRRKEGIDWKGPGIFGNNLSINFKANLTPYLGSRAVHGVTYVNNKGVSAGFRLENGGKRGFMIVAKTGEKDDVEPGSNTDREAWEAFYAASGLDETFPLEIESVSYWTVAALNSERYSSEKWPSIPCGRCGTRNAANGWNGQQYRYQDAYSLAWKLAYVINRKASPSLLKSYTMERQPAAEQIMQQAFARLANRVLRDPRINHDEDLPDDTCELGYRHPEGAFVSEQVPPARTVREDPHKSSTRYKSALLKRVVDNRNQNACFLI</sequence>
<protein>
    <submittedName>
        <fullName evidence="7">FAD binding domain-containing protein</fullName>
    </submittedName>
</protein>
<dbReference type="GO" id="GO:0016709">
    <property type="term" value="F:oxidoreductase activity, acting on paired donors, with incorporation or reduction of molecular oxygen, NAD(P)H as one donor, and incorporation of one atom of oxygen"/>
    <property type="evidence" value="ECO:0007669"/>
    <property type="project" value="UniProtKB-ARBA"/>
</dbReference>
<dbReference type="EMBL" id="ML734625">
    <property type="protein sequence ID" value="KAB8244513.1"/>
    <property type="molecule type" value="Genomic_DNA"/>
</dbReference>
<dbReference type="PANTHER" id="PTHR43004">
    <property type="entry name" value="TRK SYSTEM POTASSIUM UPTAKE PROTEIN"/>
    <property type="match status" value="1"/>
</dbReference>
<keyword evidence="4" id="KW-0560">Oxidoreductase</keyword>
<dbReference type="Proteomes" id="UP000325434">
    <property type="component" value="Unassembled WGS sequence"/>
</dbReference>
<keyword evidence="5" id="KW-0472">Membrane</keyword>
<dbReference type="GO" id="GO:0071949">
    <property type="term" value="F:FAD binding"/>
    <property type="evidence" value="ECO:0007669"/>
    <property type="project" value="InterPro"/>
</dbReference>
<proteinExistence type="predicted"/>
<dbReference type="SUPFAM" id="SSF51905">
    <property type="entry name" value="FAD/NAD(P)-binding domain"/>
    <property type="match status" value="1"/>
</dbReference>
<keyword evidence="3" id="KW-0274">FAD</keyword>
<feature type="domain" description="FAD-binding" evidence="6">
    <location>
        <begin position="148"/>
        <end position="345"/>
    </location>
</feature>